<proteinExistence type="predicted"/>
<dbReference type="AlphaFoldDB" id="A0A1X7N0S1"/>
<name>A0A1X7N0S1_9HYPH</name>
<organism evidence="1 2">
    <name type="scientific">Mesorhizobium australicum</name>
    <dbReference type="NCBI Taxonomy" id="536018"/>
    <lineage>
        <taxon>Bacteria</taxon>
        <taxon>Pseudomonadati</taxon>
        <taxon>Pseudomonadota</taxon>
        <taxon>Alphaproteobacteria</taxon>
        <taxon>Hyphomicrobiales</taxon>
        <taxon>Phyllobacteriaceae</taxon>
        <taxon>Mesorhizobium</taxon>
    </lineage>
</organism>
<gene>
    <name evidence="1" type="ORF">SAMN02982922_1041</name>
</gene>
<dbReference type="RefSeq" id="WP_085463170.1">
    <property type="nucleotide sequence ID" value="NZ_FXBL01000004.1"/>
</dbReference>
<keyword evidence="2" id="KW-1185">Reference proteome</keyword>
<accession>A0A1X7N0S1</accession>
<dbReference type="EMBL" id="FXBL01000004">
    <property type="protein sequence ID" value="SMH30394.1"/>
    <property type="molecule type" value="Genomic_DNA"/>
</dbReference>
<evidence type="ECO:0000313" key="2">
    <source>
        <dbReference type="Proteomes" id="UP000193083"/>
    </source>
</evidence>
<sequence>MTARTAGGRRRWTSAWLLVPAGLLLVAAANAHLVYVAVTSQPDCVPHLKEAGTGGSYRAAKSAC</sequence>
<protein>
    <submittedName>
        <fullName evidence="1">Uncharacterized protein</fullName>
    </submittedName>
</protein>
<evidence type="ECO:0000313" key="1">
    <source>
        <dbReference type="EMBL" id="SMH30394.1"/>
    </source>
</evidence>
<reference evidence="1 2" key="1">
    <citation type="submission" date="2017-04" db="EMBL/GenBank/DDBJ databases">
        <authorList>
            <person name="Afonso C.L."/>
            <person name="Miller P.J."/>
            <person name="Scott M.A."/>
            <person name="Spackman E."/>
            <person name="Goraichik I."/>
            <person name="Dimitrov K.M."/>
            <person name="Suarez D.L."/>
            <person name="Swayne D.E."/>
        </authorList>
    </citation>
    <scope>NUCLEOTIDE SEQUENCE [LARGE SCALE GENOMIC DNA]</scope>
    <source>
        <strain evidence="1 2">B5P</strain>
    </source>
</reference>
<dbReference type="Proteomes" id="UP000193083">
    <property type="component" value="Unassembled WGS sequence"/>
</dbReference>